<keyword evidence="7" id="KW-1185">Reference proteome</keyword>
<evidence type="ECO:0000313" key="6">
    <source>
        <dbReference type="EMBL" id="TNV85129.1"/>
    </source>
</evidence>
<keyword evidence="3" id="KW-0342">GTP-binding</keyword>
<dbReference type="GO" id="GO:0012505">
    <property type="term" value="C:endomembrane system"/>
    <property type="evidence" value="ECO:0007669"/>
    <property type="project" value="UniProtKB-SubCell"/>
</dbReference>
<dbReference type="Gene3D" id="3.40.50.300">
    <property type="entry name" value="P-loop containing nucleotide triphosphate hydrolases"/>
    <property type="match status" value="1"/>
</dbReference>
<keyword evidence="2" id="KW-0547">Nucleotide-binding</keyword>
<dbReference type="InterPro" id="IPR050227">
    <property type="entry name" value="Rab"/>
</dbReference>
<sequence length="224" mass="24918">MKRDYDYLFKLVLIGDTCVGKSCLLVRFADDCFSENYITTIGVDFRFRTLQINKSTIKLQIWDTAGQERYRTITNAYYKGADGIIIVFDLCNKESFLNLGSWLKEVEKHSGEDVTIMVLANKSDSEADELEVSEADIKKFEEETGLKVLKTSAKTGSNVDDSFLEMTKKLIVKRNSSTQEEKKKTIGLKKLKETIDGNGQGEAARTGAGAGASSQSQSSNICCQ</sequence>
<dbReference type="InterPro" id="IPR001806">
    <property type="entry name" value="Small_GTPase"/>
</dbReference>
<dbReference type="InterPro" id="IPR005225">
    <property type="entry name" value="Small_GTP-bd"/>
</dbReference>
<accession>A0A8J8T7F8</accession>
<dbReference type="GO" id="GO:0005525">
    <property type="term" value="F:GTP binding"/>
    <property type="evidence" value="ECO:0007669"/>
    <property type="project" value="UniProtKB-KW"/>
</dbReference>
<dbReference type="CDD" id="cd00154">
    <property type="entry name" value="Rab"/>
    <property type="match status" value="1"/>
</dbReference>
<evidence type="ECO:0000256" key="2">
    <source>
        <dbReference type="ARBA" id="ARBA00022741"/>
    </source>
</evidence>
<dbReference type="SMART" id="SM00173">
    <property type="entry name" value="RAS"/>
    <property type="match status" value="1"/>
</dbReference>
<evidence type="ECO:0000313" key="7">
    <source>
        <dbReference type="Proteomes" id="UP000785679"/>
    </source>
</evidence>
<dbReference type="SMART" id="SM00175">
    <property type="entry name" value="RAB"/>
    <property type="match status" value="1"/>
</dbReference>
<evidence type="ECO:0000256" key="3">
    <source>
        <dbReference type="ARBA" id="ARBA00023134"/>
    </source>
</evidence>
<organism evidence="6 7">
    <name type="scientific">Halteria grandinella</name>
    <dbReference type="NCBI Taxonomy" id="5974"/>
    <lineage>
        <taxon>Eukaryota</taxon>
        <taxon>Sar</taxon>
        <taxon>Alveolata</taxon>
        <taxon>Ciliophora</taxon>
        <taxon>Intramacronucleata</taxon>
        <taxon>Spirotrichea</taxon>
        <taxon>Stichotrichia</taxon>
        <taxon>Sporadotrichida</taxon>
        <taxon>Halteriidae</taxon>
        <taxon>Halteria</taxon>
    </lineage>
</organism>
<dbReference type="SMART" id="SM00174">
    <property type="entry name" value="RHO"/>
    <property type="match status" value="1"/>
</dbReference>
<feature type="compositionally biased region" description="Low complexity" evidence="5">
    <location>
        <begin position="201"/>
        <end position="224"/>
    </location>
</feature>
<dbReference type="OrthoDB" id="9989112at2759"/>
<dbReference type="Pfam" id="PF00071">
    <property type="entry name" value="Ras"/>
    <property type="match status" value="1"/>
</dbReference>
<evidence type="ECO:0000256" key="1">
    <source>
        <dbReference type="ARBA" id="ARBA00004308"/>
    </source>
</evidence>
<comment type="caution">
    <text evidence="6">The sequence shown here is derived from an EMBL/GenBank/DDBJ whole genome shotgun (WGS) entry which is preliminary data.</text>
</comment>
<dbReference type="InterPro" id="IPR027417">
    <property type="entry name" value="P-loop_NTPase"/>
</dbReference>
<dbReference type="PROSITE" id="PS51421">
    <property type="entry name" value="RAS"/>
    <property type="match status" value="1"/>
</dbReference>
<name>A0A8J8T7F8_HALGN</name>
<feature type="region of interest" description="Disordered" evidence="5">
    <location>
        <begin position="192"/>
        <end position="224"/>
    </location>
</feature>
<dbReference type="Proteomes" id="UP000785679">
    <property type="component" value="Unassembled WGS sequence"/>
</dbReference>
<dbReference type="AlphaFoldDB" id="A0A8J8T7F8"/>
<dbReference type="PANTHER" id="PTHR47977">
    <property type="entry name" value="RAS-RELATED PROTEIN RAB"/>
    <property type="match status" value="1"/>
</dbReference>
<dbReference type="EMBL" id="RRYP01002122">
    <property type="protein sequence ID" value="TNV85129.1"/>
    <property type="molecule type" value="Genomic_DNA"/>
</dbReference>
<proteinExistence type="predicted"/>
<gene>
    <name evidence="6" type="ORF">FGO68_gene195</name>
</gene>
<comment type="subcellular location">
    <subcellularLocation>
        <location evidence="1">Endomembrane system</location>
    </subcellularLocation>
</comment>
<dbReference type="PROSITE" id="PS51419">
    <property type="entry name" value="RAB"/>
    <property type="match status" value="1"/>
</dbReference>
<evidence type="ECO:0000256" key="5">
    <source>
        <dbReference type="SAM" id="MobiDB-lite"/>
    </source>
</evidence>
<dbReference type="SMART" id="SM00176">
    <property type="entry name" value="RAN"/>
    <property type="match status" value="1"/>
</dbReference>
<reference evidence="6" key="1">
    <citation type="submission" date="2019-06" db="EMBL/GenBank/DDBJ databases">
        <authorList>
            <person name="Zheng W."/>
        </authorList>
    </citation>
    <scope>NUCLEOTIDE SEQUENCE</scope>
    <source>
        <strain evidence="6">QDHG01</strain>
    </source>
</reference>
<dbReference type="SUPFAM" id="SSF52540">
    <property type="entry name" value="P-loop containing nucleoside triphosphate hydrolases"/>
    <property type="match status" value="1"/>
</dbReference>
<dbReference type="GO" id="GO:0003924">
    <property type="term" value="F:GTPase activity"/>
    <property type="evidence" value="ECO:0007669"/>
    <property type="project" value="InterPro"/>
</dbReference>
<dbReference type="FunFam" id="3.40.50.300:FF:000586">
    <property type="entry name" value="Rab family GTPase"/>
    <property type="match status" value="1"/>
</dbReference>
<dbReference type="PRINTS" id="PR00449">
    <property type="entry name" value="RASTRNSFRMNG"/>
</dbReference>
<evidence type="ECO:0000256" key="4">
    <source>
        <dbReference type="ARBA" id="ARBA00023136"/>
    </source>
</evidence>
<dbReference type="NCBIfam" id="TIGR00231">
    <property type="entry name" value="small_GTP"/>
    <property type="match status" value="1"/>
</dbReference>
<protein>
    <submittedName>
        <fullName evidence="6">Uncharacterized protein</fullName>
    </submittedName>
</protein>
<keyword evidence="4" id="KW-0472">Membrane</keyword>